<dbReference type="InterPro" id="IPR011250">
    <property type="entry name" value="OMP/PagP_B-barrel"/>
</dbReference>
<evidence type="ECO:0000256" key="1">
    <source>
        <dbReference type="ARBA" id="ARBA00022729"/>
    </source>
</evidence>
<accession>A0A514BW09</accession>
<evidence type="ECO:0000313" key="4">
    <source>
        <dbReference type="EMBL" id="QDH71532.1"/>
    </source>
</evidence>
<keyword evidence="5" id="KW-1185">Reference proteome</keyword>
<dbReference type="Pfam" id="PF13505">
    <property type="entry name" value="OMP_b-brl"/>
    <property type="match status" value="1"/>
</dbReference>
<proteinExistence type="predicted"/>
<evidence type="ECO:0000256" key="2">
    <source>
        <dbReference type="SAM" id="MobiDB-lite"/>
    </source>
</evidence>
<feature type="compositionally biased region" description="Basic residues" evidence="2">
    <location>
        <begin position="1"/>
        <end position="11"/>
    </location>
</feature>
<sequence length="237" mass="25285">MPRPHRGRRMLQRLSSPTSTSGDNMFKHGCMALVAIACAAVVPAAHAEGNFFVAGQVGQAKYHDIDFGDDTAGTYAISGGYRWQAGAVTQVGVEAGYGRVNEVHEAHSWGNGYTDSGHARVGMKARYAHIGANARFSFGEGSRWFAILRAGYIGYKQDVSFESTSYFEGSIIDSYSGSHSDDGGGAYFGAGIGFDVTPNFSVSVMRSGYAFSSSDSGDWNDDYGTAATNTLGLELRF</sequence>
<dbReference type="SUPFAM" id="SSF56925">
    <property type="entry name" value="OMPA-like"/>
    <property type="match status" value="1"/>
</dbReference>
<dbReference type="Gene3D" id="2.40.160.20">
    <property type="match status" value="1"/>
</dbReference>
<dbReference type="Proteomes" id="UP000317199">
    <property type="component" value="Chromosome"/>
</dbReference>
<dbReference type="EMBL" id="CP041242">
    <property type="protein sequence ID" value="QDH71532.1"/>
    <property type="molecule type" value="Genomic_DNA"/>
</dbReference>
<dbReference type="KEGG" id="lyj:FKV23_16605"/>
<evidence type="ECO:0000313" key="5">
    <source>
        <dbReference type="Proteomes" id="UP000317199"/>
    </source>
</evidence>
<gene>
    <name evidence="4" type="ORF">FKV23_16605</name>
</gene>
<dbReference type="AlphaFoldDB" id="A0A514BW09"/>
<organism evidence="4 5">
    <name type="scientific">Marilutibacter alkalisoli</name>
    <dbReference type="NCBI Taxonomy" id="2591633"/>
    <lineage>
        <taxon>Bacteria</taxon>
        <taxon>Pseudomonadati</taxon>
        <taxon>Pseudomonadota</taxon>
        <taxon>Gammaproteobacteria</taxon>
        <taxon>Lysobacterales</taxon>
        <taxon>Lysobacteraceae</taxon>
        <taxon>Marilutibacter</taxon>
    </lineage>
</organism>
<dbReference type="OrthoDB" id="6025207at2"/>
<keyword evidence="1" id="KW-0732">Signal</keyword>
<name>A0A514BW09_9GAMM</name>
<protein>
    <submittedName>
        <fullName evidence="4">Porin family protein</fullName>
    </submittedName>
</protein>
<dbReference type="InterPro" id="IPR027385">
    <property type="entry name" value="Beta-barrel_OMP"/>
</dbReference>
<feature type="domain" description="Outer membrane protein beta-barrel" evidence="3">
    <location>
        <begin position="32"/>
        <end position="237"/>
    </location>
</feature>
<evidence type="ECO:0000259" key="3">
    <source>
        <dbReference type="Pfam" id="PF13505"/>
    </source>
</evidence>
<reference evidence="4 5" key="1">
    <citation type="submission" date="2019-06" db="EMBL/GenBank/DDBJ databases">
        <title>Lysobacter alkalisoli sp. nov. isolated from saline-alkali soil.</title>
        <authorList>
            <person name="Sun J.-Q."/>
            <person name="Xu L."/>
        </authorList>
    </citation>
    <scope>NUCLEOTIDE SEQUENCE [LARGE SCALE GENOMIC DNA]</scope>
    <source>
        <strain evidence="4 5">SJ-36</strain>
    </source>
</reference>
<feature type="region of interest" description="Disordered" evidence="2">
    <location>
        <begin position="1"/>
        <end position="21"/>
    </location>
</feature>